<comment type="catalytic activity">
    <reaction evidence="7 9">
        <text>L-aspartate + ATP = 4-phospho-L-aspartate + ADP</text>
        <dbReference type="Rhea" id="RHEA:23776"/>
        <dbReference type="ChEBI" id="CHEBI:29991"/>
        <dbReference type="ChEBI" id="CHEBI:30616"/>
        <dbReference type="ChEBI" id="CHEBI:57535"/>
        <dbReference type="ChEBI" id="CHEBI:456216"/>
        <dbReference type="EC" id="2.7.2.4"/>
    </reaction>
</comment>
<dbReference type="InterPro" id="IPR001341">
    <property type="entry name" value="Asp_kinase"/>
</dbReference>
<evidence type="ECO:0000256" key="2">
    <source>
        <dbReference type="ARBA" id="ARBA00010122"/>
    </source>
</evidence>
<keyword evidence="10" id="KW-0028">Amino-acid biosynthesis</keyword>
<dbReference type="PIRSF" id="PIRSF000726">
    <property type="entry name" value="Asp_kin"/>
    <property type="match status" value="1"/>
</dbReference>
<dbReference type="SUPFAM" id="SSF55021">
    <property type="entry name" value="ACT-like"/>
    <property type="match status" value="2"/>
</dbReference>
<dbReference type="GO" id="GO:0005829">
    <property type="term" value="C:cytosol"/>
    <property type="evidence" value="ECO:0007669"/>
    <property type="project" value="TreeGrafter"/>
</dbReference>
<feature type="binding site" evidence="8">
    <location>
        <begin position="219"/>
        <end position="220"/>
    </location>
    <ligand>
        <name>ATP</name>
        <dbReference type="ChEBI" id="CHEBI:30616"/>
    </ligand>
</feature>
<comment type="similarity">
    <text evidence="2 9">Belongs to the aspartokinase family.</text>
</comment>
<keyword evidence="5 9" id="KW-0418">Kinase</keyword>
<dbReference type="Gene3D" id="3.30.2130.10">
    <property type="entry name" value="VC0802-like"/>
    <property type="match status" value="1"/>
</dbReference>
<evidence type="ECO:0000256" key="9">
    <source>
        <dbReference type="RuleBase" id="RU003448"/>
    </source>
</evidence>
<feature type="binding site" evidence="8">
    <location>
        <position position="225"/>
    </location>
    <ligand>
        <name>ATP</name>
        <dbReference type="ChEBI" id="CHEBI:30616"/>
    </ligand>
</feature>
<dbReference type="NCBIfam" id="NF006540">
    <property type="entry name" value="PRK09034.1"/>
    <property type="match status" value="1"/>
</dbReference>
<feature type="domain" description="ACT" evidence="11">
    <location>
        <begin position="388"/>
        <end position="448"/>
    </location>
</feature>
<dbReference type="InterPro" id="IPR045865">
    <property type="entry name" value="ACT-like_dom_sf"/>
</dbReference>
<evidence type="ECO:0000256" key="1">
    <source>
        <dbReference type="ARBA" id="ARBA00004766"/>
    </source>
</evidence>
<comment type="pathway">
    <text evidence="10">Amino-acid biosynthesis; L-threonine biosynthesis; L-threonine from L-aspartate: step 1/5.</text>
</comment>
<dbReference type="PROSITE" id="PS00324">
    <property type="entry name" value="ASPARTOKINASE"/>
    <property type="match status" value="1"/>
</dbReference>
<dbReference type="GO" id="GO:0004072">
    <property type="term" value="F:aspartate kinase activity"/>
    <property type="evidence" value="ECO:0007669"/>
    <property type="project" value="UniProtKB-EC"/>
</dbReference>
<evidence type="ECO:0000256" key="6">
    <source>
        <dbReference type="ARBA" id="ARBA00022840"/>
    </source>
</evidence>
<gene>
    <name evidence="12" type="primary">yclM</name>
    <name evidence="12" type="ORF">SCARR_03271</name>
</gene>
<dbReference type="Proteomes" id="UP000346198">
    <property type="component" value="Unassembled WGS sequence"/>
</dbReference>
<evidence type="ECO:0000256" key="10">
    <source>
        <dbReference type="RuleBase" id="RU004249"/>
    </source>
</evidence>
<dbReference type="SUPFAM" id="SSF53633">
    <property type="entry name" value="Carbamate kinase-like"/>
    <property type="match status" value="1"/>
</dbReference>
<dbReference type="Gene3D" id="3.40.1160.10">
    <property type="entry name" value="Acetylglutamate kinase-like"/>
    <property type="match status" value="1"/>
</dbReference>
<protein>
    <recommendedName>
        <fullName evidence="9">Aspartokinase</fullName>
        <ecNumber evidence="9">2.7.2.4</ecNumber>
    </recommendedName>
</protein>
<reference evidence="12 13" key="1">
    <citation type="submission" date="2019-04" db="EMBL/GenBank/DDBJ databases">
        <authorList>
            <person name="Van Vliet M D."/>
        </authorList>
    </citation>
    <scope>NUCLEOTIDE SEQUENCE [LARGE SCALE GENOMIC DNA]</scope>
    <source>
        <strain evidence="12 13">F21</strain>
    </source>
</reference>
<dbReference type="InterPro" id="IPR005260">
    <property type="entry name" value="Asp_kin_monofn"/>
</dbReference>
<dbReference type="PANTHER" id="PTHR21499">
    <property type="entry name" value="ASPARTATE KINASE"/>
    <property type="match status" value="1"/>
</dbReference>
<dbReference type="PROSITE" id="PS51671">
    <property type="entry name" value="ACT"/>
    <property type="match status" value="1"/>
</dbReference>
<evidence type="ECO:0000256" key="3">
    <source>
        <dbReference type="ARBA" id="ARBA00022679"/>
    </source>
</evidence>
<evidence type="ECO:0000256" key="8">
    <source>
        <dbReference type="PIRSR" id="PIRSR000726-1"/>
    </source>
</evidence>
<dbReference type="GO" id="GO:0009090">
    <property type="term" value="P:homoserine biosynthetic process"/>
    <property type="evidence" value="ECO:0007669"/>
    <property type="project" value="TreeGrafter"/>
</dbReference>
<dbReference type="EMBL" id="CAAHFH010000002">
    <property type="protein sequence ID" value="VGO21200.1"/>
    <property type="molecule type" value="Genomic_DNA"/>
</dbReference>
<dbReference type="GO" id="GO:0009089">
    <property type="term" value="P:lysine biosynthetic process via diaminopimelate"/>
    <property type="evidence" value="ECO:0007669"/>
    <property type="project" value="UniProtKB-UniPathway"/>
</dbReference>
<keyword evidence="6 8" id="KW-0067">ATP-binding</keyword>
<dbReference type="Pfam" id="PF22468">
    <property type="entry name" value="ACT_9"/>
    <property type="match status" value="1"/>
</dbReference>
<dbReference type="CDD" id="cd04916">
    <property type="entry name" value="ACT_AKiii-YclM-BS_2"/>
    <property type="match status" value="1"/>
</dbReference>
<evidence type="ECO:0000313" key="13">
    <source>
        <dbReference type="Proteomes" id="UP000346198"/>
    </source>
</evidence>
<evidence type="ECO:0000256" key="5">
    <source>
        <dbReference type="ARBA" id="ARBA00022777"/>
    </source>
</evidence>
<name>A0A6C2ULR3_9BACT</name>
<proteinExistence type="inferred from homology"/>
<comment type="pathway">
    <text evidence="10">Amino-acid biosynthesis; L-methionine biosynthesis via de novo pathway; L-homoserine from L-aspartate: step 1/3.</text>
</comment>
<dbReference type="CDD" id="cd04911">
    <property type="entry name" value="ACT_AKiii-YclM-BS_1"/>
    <property type="match status" value="1"/>
</dbReference>
<keyword evidence="13" id="KW-1185">Reference proteome</keyword>
<evidence type="ECO:0000259" key="11">
    <source>
        <dbReference type="PROSITE" id="PS51671"/>
    </source>
</evidence>
<accession>A0A6C2ULR3</accession>
<dbReference type="RefSeq" id="WP_136062683.1">
    <property type="nucleotide sequence ID" value="NZ_CAAHFH010000002.1"/>
</dbReference>
<keyword evidence="3 9" id="KW-0808">Transferase</keyword>
<organism evidence="12 13">
    <name type="scientific">Pontiella sulfatireligans</name>
    <dbReference type="NCBI Taxonomy" id="2750658"/>
    <lineage>
        <taxon>Bacteria</taxon>
        <taxon>Pseudomonadati</taxon>
        <taxon>Kiritimatiellota</taxon>
        <taxon>Kiritimatiellia</taxon>
        <taxon>Kiritimatiellales</taxon>
        <taxon>Pontiellaceae</taxon>
        <taxon>Pontiella</taxon>
    </lineage>
</organism>
<dbReference type="GO" id="GO:0005524">
    <property type="term" value="F:ATP binding"/>
    <property type="evidence" value="ECO:0007669"/>
    <property type="project" value="UniProtKB-KW"/>
</dbReference>
<dbReference type="UniPathway" id="UPA00050">
    <property type="reaction ID" value="UER00461"/>
</dbReference>
<dbReference type="UniPathway" id="UPA00051">
    <property type="reaction ID" value="UER00462"/>
</dbReference>
<dbReference type="InterPro" id="IPR036393">
    <property type="entry name" value="AceGlu_kinase-like_sf"/>
</dbReference>
<dbReference type="EC" id="2.7.2.4" evidence="9"/>
<comment type="pathway">
    <text evidence="1 10">Amino-acid biosynthesis; L-lysine biosynthesis via DAP pathway; (S)-tetrahydrodipicolinate from L-aspartate: step 1/4.</text>
</comment>
<dbReference type="Pfam" id="PF00696">
    <property type="entry name" value="AA_kinase"/>
    <property type="match status" value="1"/>
</dbReference>
<dbReference type="AlphaFoldDB" id="A0A6C2ULR3"/>
<dbReference type="NCBIfam" id="TIGR00657">
    <property type="entry name" value="asp_kinases"/>
    <property type="match status" value="1"/>
</dbReference>
<feature type="binding site" evidence="8">
    <location>
        <position position="230"/>
    </location>
    <ligand>
        <name>ATP</name>
        <dbReference type="ChEBI" id="CHEBI:30616"/>
    </ligand>
</feature>
<dbReference type="InterPro" id="IPR002912">
    <property type="entry name" value="ACT_dom"/>
</dbReference>
<sequence>MKVVKFGGSSVANAVQISKIINIVTAEASRRIVVVSAPGKRHGEDTKVTDLLIALANAVLAGDDYETALMAVIARYAEIQKDLELPEAVVFTIEADLRGRIENRGPNDLQFMDTMKASGEDNNAKVIAEAFIKKGHPAKYVNPCTAGMLLSDEFGNAEVLPESFEKLAALKNEAEILVFPGFFGCTKAGDVATFPRGGSDITGAILAAAVQAEVYENFTDVDSVYAMDPRIVPNAPAIDLMTYREMRELAYAGFGVFHDEAVIPAVQHEIPICIKNTNRPEAPGTMIVPERKFEQTEVAGISSAAGFCAIYIDKYMMNREVGFGRRLLQILEDEEISFEHTPSGIDNMSVILESKELGEKEKIVVDRIMNELKPNDVSVAHGLALLMVVGEGMHYAVGQAAKATNALADAGVNIEMINQGASEISMMFAVKETDRKKAVHALGGAFFS</sequence>
<evidence type="ECO:0000313" key="12">
    <source>
        <dbReference type="EMBL" id="VGO21200.1"/>
    </source>
</evidence>
<dbReference type="FunFam" id="3.40.1160.10:FF:000027">
    <property type="entry name" value="Aspartokinase"/>
    <property type="match status" value="1"/>
</dbReference>
<dbReference type="GO" id="GO:0009088">
    <property type="term" value="P:threonine biosynthetic process"/>
    <property type="evidence" value="ECO:0007669"/>
    <property type="project" value="UniProtKB-UniPathway"/>
</dbReference>
<keyword evidence="4 8" id="KW-0547">Nucleotide-binding</keyword>
<evidence type="ECO:0000256" key="7">
    <source>
        <dbReference type="ARBA" id="ARBA00047872"/>
    </source>
</evidence>
<dbReference type="FunFam" id="3.30.2130.10:FF:000001">
    <property type="entry name" value="Bifunctional aspartokinase/homoserine dehydrogenase"/>
    <property type="match status" value="1"/>
</dbReference>
<dbReference type="InterPro" id="IPR054352">
    <property type="entry name" value="ACT_Aspartokinase"/>
</dbReference>
<dbReference type="InterPro" id="IPR001048">
    <property type="entry name" value="Asp/Glu/Uridylate_kinase"/>
</dbReference>
<dbReference type="InterPro" id="IPR018042">
    <property type="entry name" value="Aspartate_kinase_CS"/>
</dbReference>
<evidence type="ECO:0000256" key="4">
    <source>
        <dbReference type="ARBA" id="ARBA00022741"/>
    </source>
</evidence>
<dbReference type="UniPathway" id="UPA00034">
    <property type="reaction ID" value="UER00015"/>
</dbReference>
<dbReference type="PANTHER" id="PTHR21499:SF67">
    <property type="entry name" value="ASPARTOKINASE 3"/>
    <property type="match status" value="1"/>
</dbReference>